<dbReference type="EMBL" id="BAAAHK010000026">
    <property type="protein sequence ID" value="GAA0963200.1"/>
    <property type="molecule type" value="Genomic_DNA"/>
</dbReference>
<evidence type="ECO:0000256" key="1">
    <source>
        <dbReference type="SAM" id="MobiDB-lite"/>
    </source>
</evidence>
<name>A0ABP4CD78_9ACTN</name>
<keyword evidence="3" id="KW-1185">Reference proteome</keyword>
<comment type="caution">
    <text evidence="2">The sequence shown here is derived from an EMBL/GenBank/DDBJ whole genome shotgun (WGS) entry which is preliminary data.</text>
</comment>
<evidence type="ECO:0000313" key="3">
    <source>
        <dbReference type="Proteomes" id="UP001500542"/>
    </source>
</evidence>
<accession>A0ABP4CD78</accession>
<evidence type="ECO:0008006" key="4">
    <source>
        <dbReference type="Google" id="ProtNLM"/>
    </source>
</evidence>
<evidence type="ECO:0000313" key="2">
    <source>
        <dbReference type="EMBL" id="GAA0963200.1"/>
    </source>
</evidence>
<proteinExistence type="predicted"/>
<feature type="region of interest" description="Disordered" evidence="1">
    <location>
        <begin position="50"/>
        <end position="96"/>
    </location>
</feature>
<feature type="compositionally biased region" description="Basic and acidic residues" evidence="1">
    <location>
        <begin position="62"/>
        <end position="71"/>
    </location>
</feature>
<organism evidence="2 3">
    <name type="scientific">Kribbella koreensis</name>
    <dbReference type="NCBI Taxonomy" id="57909"/>
    <lineage>
        <taxon>Bacteria</taxon>
        <taxon>Bacillati</taxon>
        <taxon>Actinomycetota</taxon>
        <taxon>Actinomycetes</taxon>
        <taxon>Propionibacteriales</taxon>
        <taxon>Kribbellaceae</taxon>
        <taxon>Kribbella</taxon>
    </lineage>
</organism>
<gene>
    <name evidence="2" type="ORF">GCM10009554_82230</name>
</gene>
<protein>
    <recommendedName>
        <fullName evidence="4">Secreted protein</fullName>
    </recommendedName>
</protein>
<feature type="compositionally biased region" description="Low complexity" evidence="1">
    <location>
        <begin position="50"/>
        <end position="61"/>
    </location>
</feature>
<feature type="compositionally biased region" description="Low complexity" evidence="1">
    <location>
        <begin position="72"/>
        <end position="87"/>
    </location>
</feature>
<sequence length="96" mass="9814">MAVLAVDTVVARPAVLVAVLEAVLRVGLGVLPVVGVERRVPVGLGGMTSRLRSGTRAGTTRATRDATRSRDSSLTATTADRVATTAARPGVTTVHP</sequence>
<reference evidence="3" key="1">
    <citation type="journal article" date="2019" name="Int. J. Syst. Evol. Microbiol.">
        <title>The Global Catalogue of Microorganisms (GCM) 10K type strain sequencing project: providing services to taxonomists for standard genome sequencing and annotation.</title>
        <authorList>
            <consortium name="The Broad Institute Genomics Platform"/>
            <consortium name="The Broad Institute Genome Sequencing Center for Infectious Disease"/>
            <person name="Wu L."/>
            <person name="Ma J."/>
        </authorList>
    </citation>
    <scope>NUCLEOTIDE SEQUENCE [LARGE SCALE GENOMIC DNA]</scope>
    <source>
        <strain evidence="3">JCM 10977</strain>
    </source>
</reference>
<dbReference type="Proteomes" id="UP001500542">
    <property type="component" value="Unassembled WGS sequence"/>
</dbReference>